<dbReference type="AlphaFoldDB" id="A0A7X0MD11"/>
<feature type="chain" id="PRO_5030535318" evidence="1">
    <location>
        <begin position="21"/>
        <end position="99"/>
    </location>
</feature>
<name>A0A7X0MD11_9HYPH</name>
<keyword evidence="1" id="KW-0732">Signal</keyword>
<protein>
    <submittedName>
        <fullName evidence="2">Uncharacterized protein</fullName>
    </submittedName>
</protein>
<evidence type="ECO:0000256" key="1">
    <source>
        <dbReference type="SAM" id="SignalP"/>
    </source>
</evidence>
<comment type="caution">
    <text evidence="2">The sequence shown here is derived from an EMBL/GenBank/DDBJ whole genome shotgun (WGS) entry which is preliminary data.</text>
</comment>
<accession>A0A7X0MD11</accession>
<proteinExistence type="predicted"/>
<evidence type="ECO:0000313" key="3">
    <source>
        <dbReference type="Proteomes" id="UP000565576"/>
    </source>
</evidence>
<dbReference type="Proteomes" id="UP000565576">
    <property type="component" value="Unassembled WGS sequence"/>
</dbReference>
<evidence type="ECO:0000313" key="2">
    <source>
        <dbReference type="EMBL" id="MBB6486129.1"/>
    </source>
</evidence>
<sequence length="99" mass="10946">MWKAAFFIMMNIGLAAPAMAIERYDTRSHSCEDVQALLARDKQAILRFTSRDGRTTMYDRYVATSAQCGPGLYGVRVTIPASNGMCQVVSCRSLSEFAP</sequence>
<dbReference type="EMBL" id="JACHBG010000007">
    <property type="protein sequence ID" value="MBB6486129.1"/>
    <property type="molecule type" value="Genomic_DNA"/>
</dbReference>
<reference evidence="2 3" key="1">
    <citation type="submission" date="2020-08" db="EMBL/GenBank/DDBJ databases">
        <title>Genomic Encyclopedia of Type Strains, Phase IV (KMG-V): Genome sequencing to study the core and pangenomes of soil and plant-associated prokaryotes.</title>
        <authorList>
            <person name="Whitman W."/>
        </authorList>
    </citation>
    <scope>NUCLEOTIDE SEQUENCE [LARGE SCALE GENOMIC DNA]</scope>
    <source>
        <strain evidence="2 3">SEMIA 4060</strain>
    </source>
</reference>
<gene>
    <name evidence="2" type="ORF">GGD46_003424</name>
</gene>
<feature type="signal peptide" evidence="1">
    <location>
        <begin position="1"/>
        <end position="20"/>
    </location>
</feature>
<organism evidence="2 3">
    <name type="scientific">Rhizobium lusitanum</name>
    <dbReference type="NCBI Taxonomy" id="293958"/>
    <lineage>
        <taxon>Bacteria</taxon>
        <taxon>Pseudomonadati</taxon>
        <taxon>Pseudomonadota</taxon>
        <taxon>Alphaproteobacteria</taxon>
        <taxon>Hyphomicrobiales</taxon>
        <taxon>Rhizobiaceae</taxon>
        <taxon>Rhizobium/Agrobacterium group</taxon>
        <taxon>Rhizobium</taxon>
    </lineage>
</organism>